<keyword evidence="4" id="KW-0547">Nucleotide-binding</keyword>
<dbReference type="GO" id="GO:1902758">
    <property type="term" value="P:bis(molybdopterin guanine dinucleotide)molybdenum biosynthetic process"/>
    <property type="evidence" value="ECO:0007669"/>
    <property type="project" value="TreeGrafter"/>
</dbReference>
<keyword evidence="6" id="KW-0342">GTP-binding</keyword>
<dbReference type="PANTHER" id="PTHR19136:SF81">
    <property type="entry name" value="MOLYBDENUM COFACTOR GUANYLYLTRANSFERASE"/>
    <property type="match status" value="1"/>
</dbReference>
<evidence type="ECO:0000256" key="6">
    <source>
        <dbReference type="ARBA" id="ARBA00023134"/>
    </source>
</evidence>
<dbReference type="EMBL" id="UOFY01000003">
    <property type="protein sequence ID" value="VAX05682.1"/>
    <property type="molecule type" value="Genomic_DNA"/>
</dbReference>
<keyword evidence="9" id="KW-0548">Nucleotidyltransferase</keyword>
<evidence type="ECO:0000256" key="2">
    <source>
        <dbReference type="ARBA" id="ARBA00022679"/>
    </source>
</evidence>
<protein>
    <submittedName>
        <fullName evidence="9">Molybdenum cofactor guanylyltransferase</fullName>
        <ecNumber evidence="9">2.7.7.77</ecNumber>
    </submittedName>
</protein>
<sequence>MRTDLQTPYFITGIILAGGRATRMQGQDKGLIKLQQQPLIQHVINRLQLQVGSIHINANRNLGDYRQLGFPVFCDANQDFQGPLSGMLQGLRQLKEHSDWIVCVPCDAPLLPLDLVTCFAQALGEENHLAVARDSKWIQPTFCMIHRSMLDSLENYIASGGRKTGDWLQQEKAVQVDFSTQKHAFVNINSTDDLQEYLEDNAP</sequence>
<dbReference type="InterPro" id="IPR029044">
    <property type="entry name" value="Nucleotide-diphossugar_trans"/>
</dbReference>
<dbReference type="GO" id="GO:0061603">
    <property type="term" value="F:molybdenum cofactor guanylyltransferase activity"/>
    <property type="evidence" value="ECO:0007669"/>
    <property type="project" value="UniProtKB-EC"/>
</dbReference>
<name>A0A3B1APM1_9ZZZZ</name>
<proteinExistence type="inferred from homology"/>
<gene>
    <name evidence="9" type="ORF">MNBD_GAMMA25-1087</name>
</gene>
<dbReference type="NCBIfam" id="TIGR02665">
    <property type="entry name" value="molyb_mobA"/>
    <property type="match status" value="1"/>
</dbReference>
<accession>A0A3B1APM1</accession>
<dbReference type="GO" id="GO:0046872">
    <property type="term" value="F:metal ion binding"/>
    <property type="evidence" value="ECO:0007669"/>
    <property type="project" value="UniProtKB-KW"/>
</dbReference>
<evidence type="ECO:0000256" key="4">
    <source>
        <dbReference type="ARBA" id="ARBA00022741"/>
    </source>
</evidence>
<dbReference type="InterPro" id="IPR025877">
    <property type="entry name" value="MobA-like_NTP_Trfase"/>
</dbReference>
<reference evidence="9" key="1">
    <citation type="submission" date="2018-06" db="EMBL/GenBank/DDBJ databases">
        <authorList>
            <person name="Zhirakovskaya E."/>
        </authorList>
    </citation>
    <scope>NUCLEOTIDE SEQUENCE</scope>
</reference>
<evidence type="ECO:0000313" key="9">
    <source>
        <dbReference type="EMBL" id="VAX05682.1"/>
    </source>
</evidence>
<evidence type="ECO:0000256" key="7">
    <source>
        <dbReference type="ARBA" id="ARBA00023150"/>
    </source>
</evidence>
<dbReference type="Pfam" id="PF12804">
    <property type="entry name" value="NTP_transf_3"/>
    <property type="match status" value="1"/>
</dbReference>
<keyword evidence="2 9" id="KW-0808">Transferase</keyword>
<evidence type="ECO:0000256" key="5">
    <source>
        <dbReference type="ARBA" id="ARBA00022842"/>
    </source>
</evidence>
<keyword evidence="1" id="KW-0963">Cytoplasm</keyword>
<dbReference type="EC" id="2.7.7.77" evidence="9"/>
<evidence type="ECO:0000256" key="1">
    <source>
        <dbReference type="ARBA" id="ARBA00022490"/>
    </source>
</evidence>
<evidence type="ECO:0000259" key="8">
    <source>
        <dbReference type="Pfam" id="PF12804"/>
    </source>
</evidence>
<dbReference type="CDD" id="cd02503">
    <property type="entry name" value="MobA"/>
    <property type="match status" value="1"/>
</dbReference>
<keyword evidence="5" id="KW-0460">Magnesium</keyword>
<evidence type="ECO:0000256" key="3">
    <source>
        <dbReference type="ARBA" id="ARBA00022723"/>
    </source>
</evidence>
<organism evidence="9">
    <name type="scientific">hydrothermal vent metagenome</name>
    <dbReference type="NCBI Taxonomy" id="652676"/>
    <lineage>
        <taxon>unclassified sequences</taxon>
        <taxon>metagenomes</taxon>
        <taxon>ecological metagenomes</taxon>
    </lineage>
</organism>
<dbReference type="Gene3D" id="3.90.550.10">
    <property type="entry name" value="Spore Coat Polysaccharide Biosynthesis Protein SpsA, Chain A"/>
    <property type="match status" value="1"/>
</dbReference>
<dbReference type="GO" id="GO:0005525">
    <property type="term" value="F:GTP binding"/>
    <property type="evidence" value="ECO:0007669"/>
    <property type="project" value="UniProtKB-KW"/>
</dbReference>
<dbReference type="PANTHER" id="PTHR19136">
    <property type="entry name" value="MOLYBDENUM COFACTOR GUANYLYLTRANSFERASE"/>
    <property type="match status" value="1"/>
</dbReference>
<keyword evidence="3" id="KW-0479">Metal-binding</keyword>
<feature type="domain" description="MobA-like NTP transferase" evidence="8">
    <location>
        <begin position="13"/>
        <end position="169"/>
    </location>
</feature>
<dbReference type="HAMAP" id="MF_00316">
    <property type="entry name" value="MobA"/>
    <property type="match status" value="1"/>
</dbReference>
<dbReference type="AlphaFoldDB" id="A0A3B1APM1"/>
<dbReference type="SUPFAM" id="SSF53448">
    <property type="entry name" value="Nucleotide-diphospho-sugar transferases"/>
    <property type="match status" value="1"/>
</dbReference>
<keyword evidence="7" id="KW-0501">Molybdenum cofactor biosynthesis</keyword>
<dbReference type="InterPro" id="IPR013482">
    <property type="entry name" value="Molybde_CF_guanTrfase"/>
</dbReference>